<dbReference type="Proteomes" id="UP000182101">
    <property type="component" value="Plasmid pAMCP48-600"/>
</dbReference>
<protein>
    <recommendedName>
        <fullName evidence="1">GmrSD restriction endonucleases N-terminal domain-containing protein</fullName>
    </recommendedName>
</protein>
<feature type="domain" description="GmrSD restriction endonucleases N-terminal" evidence="1">
    <location>
        <begin position="25"/>
        <end position="159"/>
    </location>
</feature>
<evidence type="ECO:0000313" key="2">
    <source>
        <dbReference type="EMBL" id="APD92068.1"/>
    </source>
</evidence>
<dbReference type="EMBL" id="CP018025">
    <property type="protein sequence ID" value="APD92068.1"/>
    <property type="molecule type" value="Genomic_DNA"/>
</dbReference>
<geneLocation type="plasmid" evidence="3">
    <name>pamcp48-600</name>
</geneLocation>
<dbReference type="InterPro" id="IPR004919">
    <property type="entry name" value="GmrSD_N"/>
</dbReference>
<dbReference type="PANTHER" id="PTHR39639:SF1">
    <property type="entry name" value="DUF262 DOMAIN-CONTAINING PROTEIN"/>
    <property type="match status" value="1"/>
</dbReference>
<dbReference type="RefSeq" id="WP_071960678.1">
    <property type="nucleotide sequence ID" value="NZ_CP018025.1"/>
</dbReference>
<gene>
    <name evidence="2" type="ORF">BM524_19295</name>
</gene>
<evidence type="ECO:0000259" key="1">
    <source>
        <dbReference type="Pfam" id="PF03235"/>
    </source>
</evidence>
<dbReference type="Pfam" id="PF03235">
    <property type="entry name" value="GmrSD_N"/>
    <property type="match status" value="1"/>
</dbReference>
<organism evidence="2 3">
    <name type="scientific">Alteromonas mediterranea</name>
    <dbReference type="NCBI Taxonomy" id="314275"/>
    <lineage>
        <taxon>Bacteria</taxon>
        <taxon>Pseudomonadati</taxon>
        <taxon>Pseudomonadota</taxon>
        <taxon>Gammaproteobacteria</taxon>
        <taxon>Alteromonadales</taxon>
        <taxon>Alteromonadaceae</taxon>
        <taxon>Alteromonas/Salinimonas group</taxon>
        <taxon>Alteromonas</taxon>
    </lineage>
</organism>
<sequence>MINLDEFKPPYEVYIDKSTIYHFLSLNNEGALNFDQPYQRAYEWETKEQQAFLNSLLAGHDIGKVAVSAHETNPHLINVVDGKQRLTTGLKFFAGELPFLHEGKEWFFNNPKHFSLPDQRELKKRTLTQAMLAYKSGKGVSLVDQVDYFERINYSGKPLPKEHFEKLQVLRTQIEA</sequence>
<accession>A0AAC9JHW1</accession>
<proteinExistence type="predicted"/>
<reference evidence="2 3" key="1">
    <citation type="submission" date="2016-11" db="EMBL/GenBank/DDBJ databases">
        <title>Networking in microbes: conjugative elements and plasmids in the genus Alteromonas.</title>
        <authorList>
            <person name="Lopez-Perez M."/>
            <person name="Ramon-Marco N."/>
            <person name="Rodriguez-Valera F."/>
        </authorList>
    </citation>
    <scope>NUCLEOTIDE SEQUENCE [LARGE SCALE GENOMIC DNA]</scope>
    <source>
        <strain evidence="2 3">CP48</strain>
        <plasmid evidence="3">pamcp48-600</plasmid>
    </source>
</reference>
<evidence type="ECO:0000313" key="3">
    <source>
        <dbReference type="Proteomes" id="UP000182101"/>
    </source>
</evidence>
<dbReference type="AlphaFoldDB" id="A0AAC9JHW1"/>
<name>A0AAC9JHW1_9ALTE</name>
<dbReference type="PANTHER" id="PTHR39639">
    <property type="entry name" value="CHROMOSOME 16, WHOLE GENOME SHOTGUN SEQUENCE"/>
    <property type="match status" value="1"/>
</dbReference>
<keyword evidence="2" id="KW-0614">Plasmid</keyword>